<protein>
    <submittedName>
        <fullName evidence="1">Uncharacterized protein</fullName>
    </submittedName>
</protein>
<dbReference type="AlphaFoldDB" id="A0A087DAB9"/>
<dbReference type="STRING" id="1437607.BISA_0871"/>
<dbReference type="Proteomes" id="UP000029066">
    <property type="component" value="Unassembled WGS sequence"/>
</dbReference>
<evidence type="ECO:0000313" key="2">
    <source>
        <dbReference type="Proteomes" id="UP000029066"/>
    </source>
</evidence>
<organism evidence="1 2">
    <name type="scientific">Bifidobacterium saguini DSM 23967</name>
    <dbReference type="NCBI Taxonomy" id="1437607"/>
    <lineage>
        <taxon>Bacteria</taxon>
        <taxon>Bacillati</taxon>
        <taxon>Actinomycetota</taxon>
        <taxon>Actinomycetes</taxon>
        <taxon>Bifidobacteriales</taxon>
        <taxon>Bifidobacteriaceae</taxon>
        <taxon>Bifidobacterium</taxon>
    </lineage>
</organism>
<gene>
    <name evidence="1" type="ORF">BISA_0871</name>
</gene>
<accession>A0A087DAB9</accession>
<sequence length="82" mass="9295">MASGSTATTPLPPLMSISELAEHCHRSYSTVSKWSSGHMKSPYPEPVRQFGRIVGWRREDIEETDKRNRCSRLEYLNGEAGK</sequence>
<comment type="caution">
    <text evidence="1">The sequence shown here is derived from an EMBL/GenBank/DDBJ whole genome shotgun (WGS) entry which is preliminary data.</text>
</comment>
<proteinExistence type="predicted"/>
<evidence type="ECO:0000313" key="1">
    <source>
        <dbReference type="EMBL" id="KFI92469.1"/>
    </source>
</evidence>
<dbReference type="EMBL" id="JGZN01000008">
    <property type="protein sequence ID" value="KFI92469.1"/>
    <property type="molecule type" value="Genomic_DNA"/>
</dbReference>
<name>A0A087DAB9_9BIFI</name>
<dbReference type="OrthoDB" id="3234081at2"/>
<reference evidence="1 2" key="1">
    <citation type="submission" date="2014-03" db="EMBL/GenBank/DDBJ databases">
        <title>Genomics of Bifidobacteria.</title>
        <authorList>
            <person name="Ventura M."/>
            <person name="Milani C."/>
            <person name="Lugli G.A."/>
        </authorList>
    </citation>
    <scope>NUCLEOTIDE SEQUENCE [LARGE SCALE GENOMIC DNA]</scope>
    <source>
        <strain evidence="1 2">DSM 23967</strain>
    </source>
</reference>
<dbReference type="RefSeq" id="WP_033891100.1">
    <property type="nucleotide sequence ID" value="NZ_JDUT01000010.1"/>
</dbReference>